<proteinExistence type="predicted"/>
<comment type="caution">
    <text evidence="1">The sequence shown here is derived from an EMBL/GenBank/DDBJ whole genome shotgun (WGS) entry which is preliminary data.</text>
</comment>
<evidence type="ECO:0000313" key="2">
    <source>
        <dbReference type="Proteomes" id="UP000280434"/>
    </source>
</evidence>
<evidence type="ECO:0000313" key="1">
    <source>
        <dbReference type="EMBL" id="RKP44132.1"/>
    </source>
</evidence>
<dbReference type="Proteomes" id="UP000280434">
    <property type="component" value="Unassembled WGS sequence"/>
</dbReference>
<sequence length="183" mass="19378">MCALIATASIGVAPAHDVGGTIAPDAGANVVASVNGVAITTAALEKAVSASGRRDSLALRHELKQKLIARELLRQAATKALRVSVPGTDSAVPNPDLKPCSAHEIGSYLREVVHPAAVTEADIRLRYAQLLRERAAATARPAATLPGLPALEGRLRERLEAERFDQAVRQLAERLMNEAQIDE</sequence>
<evidence type="ECO:0008006" key="3">
    <source>
        <dbReference type="Google" id="ProtNLM"/>
    </source>
</evidence>
<keyword evidence="2" id="KW-1185">Reference proteome</keyword>
<gene>
    <name evidence="1" type="ORF">D7S89_23265</name>
</gene>
<reference evidence="1 2" key="1">
    <citation type="submission" date="2018-10" db="EMBL/GenBank/DDBJ databases">
        <title>Paraburkholderia sp. 7MK8-2, isolated from soil.</title>
        <authorList>
            <person name="Gao Z.-H."/>
            <person name="Qiu L.-H."/>
        </authorList>
    </citation>
    <scope>NUCLEOTIDE SEQUENCE [LARGE SCALE GENOMIC DNA]</scope>
    <source>
        <strain evidence="1 2">7MK8-2</strain>
    </source>
</reference>
<dbReference type="EMBL" id="RBZV01000014">
    <property type="protein sequence ID" value="RKP44132.1"/>
    <property type="molecule type" value="Genomic_DNA"/>
</dbReference>
<dbReference type="AlphaFoldDB" id="A0A494X1B8"/>
<organism evidence="1 2">
    <name type="scientific">Trinickia fusca</name>
    <dbReference type="NCBI Taxonomy" id="2419777"/>
    <lineage>
        <taxon>Bacteria</taxon>
        <taxon>Pseudomonadati</taxon>
        <taxon>Pseudomonadota</taxon>
        <taxon>Betaproteobacteria</taxon>
        <taxon>Burkholderiales</taxon>
        <taxon>Burkholderiaceae</taxon>
        <taxon>Trinickia</taxon>
    </lineage>
</organism>
<protein>
    <recommendedName>
        <fullName evidence="3">Peptidylprolyl isomerase</fullName>
    </recommendedName>
</protein>
<name>A0A494X1B8_9BURK</name>
<accession>A0A494X1B8</accession>